<accession>A0ACB5U9W4</accession>
<evidence type="ECO:0000313" key="2">
    <source>
        <dbReference type="Proteomes" id="UP001165064"/>
    </source>
</evidence>
<proteinExistence type="predicted"/>
<evidence type="ECO:0000313" key="1">
    <source>
        <dbReference type="EMBL" id="GMF04993.1"/>
    </source>
</evidence>
<organism evidence="1 2">
    <name type="scientific">Ambrosiozyma monospora</name>
    <name type="common">Yeast</name>
    <name type="synonym">Endomycopsis monosporus</name>
    <dbReference type="NCBI Taxonomy" id="43982"/>
    <lineage>
        <taxon>Eukaryota</taxon>
        <taxon>Fungi</taxon>
        <taxon>Dikarya</taxon>
        <taxon>Ascomycota</taxon>
        <taxon>Saccharomycotina</taxon>
        <taxon>Pichiomycetes</taxon>
        <taxon>Pichiales</taxon>
        <taxon>Pichiaceae</taxon>
        <taxon>Ambrosiozyma</taxon>
    </lineage>
</organism>
<dbReference type="Proteomes" id="UP001165064">
    <property type="component" value="Unassembled WGS sequence"/>
</dbReference>
<reference evidence="1" key="1">
    <citation type="submission" date="2023-04" db="EMBL/GenBank/DDBJ databases">
        <title>Ambrosiozyma monospora NBRC 10751.</title>
        <authorList>
            <person name="Ichikawa N."/>
            <person name="Sato H."/>
            <person name="Tonouchi N."/>
        </authorList>
    </citation>
    <scope>NUCLEOTIDE SEQUENCE</scope>
    <source>
        <strain evidence="1">NBRC 10751</strain>
    </source>
</reference>
<keyword evidence="2" id="KW-1185">Reference proteome</keyword>
<comment type="caution">
    <text evidence="1">The sequence shown here is derived from an EMBL/GenBank/DDBJ whole genome shotgun (WGS) entry which is preliminary data.</text>
</comment>
<dbReference type="EMBL" id="BSXS01014139">
    <property type="protein sequence ID" value="GMF04993.1"/>
    <property type="molecule type" value="Genomic_DNA"/>
</dbReference>
<protein>
    <submittedName>
        <fullName evidence="1">Unnamed protein product</fullName>
    </submittedName>
</protein>
<gene>
    <name evidence="1" type="ORF">Amon02_001217300</name>
</gene>
<sequence>MHSDSSSSSDIKTVSGGFSGSTEITRYWDCCAPSFCWEGKSNSTSGRVAVCDSNGDKLQVDGNNFQSGCVGGDAYMCADQVPWEINDNLAYGFAAASVIGASEDTLACACFKLTFTSTSIKGKQMIVQITNTGGGTNMTNNAFDLALPGSGFGEFTEGCPSEFGSGYSWGQRYGGISNSTECNDIPTSLQKGCNFRFGWYENADNPLMDFEQVVCPTEITDITGCSRTDE</sequence>
<name>A0ACB5U9W4_AMBMO</name>